<reference evidence="1" key="1">
    <citation type="submission" date="2022-08" db="EMBL/GenBank/DDBJ databases">
        <title>Genomic Encyclopedia of Type Strains, Phase V (KMG-V): Genome sequencing to study the core and pangenomes of soil and plant-associated prokaryotes.</title>
        <authorList>
            <person name="Whitman W."/>
        </authorList>
    </citation>
    <scope>NUCLEOTIDE SEQUENCE</scope>
    <source>
        <strain evidence="1">SP3049</strain>
    </source>
</reference>
<protein>
    <submittedName>
        <fullName evidence="1">Uncharacterized protein</fullName>
    </submittedName>
</protein>
<dbReference type="EMBL" id="JANUAE010000015">
    <property type="protein sequence ID" value="MCS3711565.1"/>
    <property type="molecule type" value="Genomic_DNA"/>
</dbReference>
<dbReference type="Proteomes" id="UP001155057">
    <property type="component" value="Unassembled WGS sequence"/>
</dbReference>
<comment type="caution">
    <text evidence="1">The sequence shown here is derived from an EMBL/GenBank/DDBJ whole genome shotgun (WGS) entry which is preliminary data.</text>
</comment>
<dbReference type="AlphaFoldDB" id="A0A9X2TGF2"/>
<organism evidence="1 2">
    <name type="scientific">Salinibacter ruber</name>
    <dbReference type="NCBI Taxonomy" id="146919"/>
    <lineage>
        <taxon>Bacteria</taxon>
        <taxon>Pseudomonadati</taxon>
        <taxon>Rhodothermota</taxon>
        <taxon>Rhodothermia</taxon>
        <taxon>Rhodothermales</taxon>
        <taxon>Salinibacteraceae</taxon>
        <taxon>Salinibacter</taxon>
    </lineage>
</organism>
<evidence type="ECO:0000313" key="1">
    <source>
        <dbReference type="EMBL" id="MCS3711565.1"/>
    </source>
</evidence>
<accession>A0A9X2TGF2</accession>
<evidence type="ECO:0000313" key="2">
    <source>
        <dbReference type="Proteomes" id="UP001155057"/>
    </source>
</evidence>
<dbReference type="RefSeq" id="WP_259124394.1">
    <property type="nucleotide sequence ID" value="NZ_JANUAE010000015.1"/>
</dbReference>
<sequence length="187" mass="21287">MNLMSRLVAHDGITNEGRFAMQTLEGVVLDDGTEVFPEIQFKTHDGRYGRTVEVEVIAVREFPESEITGDVEYMRAVSKDTYLALKDEVFEFIDEINPHFPDVCFDLSWPDVKRSPSIDRKGTKTVEKFTVKGVTGAMFKRITRPDQEHAEFYVRTDLKAGGRYHEVGGMFAPDDITKDQLADAWSE</sequence>
<proteinExistence type="predicted"/>
<gene>
    <name evidence="1" type="ORF">GGP61_003198</name>
</gene>
<name>A0A9X2TGF2_9BACT</name>